<keyword evidence="3 5" id="KW-0067">ATP-binding</keyword>
<dbReference type="EMBL" id="JAAABI010000002">
    <property type="protein sequence ID" value="NAY91768.1"/>
    <property type="molecule type" value="Genomic_DNA"/>
</dbReference>
<proteinExistence type="predicted"/>
<dbReference type="InterPro" id="IPR050093">
    <property type="entry name" value="ABC_SmlMolc_Importer"/>
</dbReference>
<dbReference type="GO" id="GO:0005524">
    <property type="term" value="F:ATP binding"/>
    <property type="evidence" value="ECO:0007669"/>
    <property type="project" value="UniProtKB-KW"/>
</dbReference>
<sequence>MALLKVRVDSFGYESRNILQNISFNVPRGQHLAIMGESGSGKSTLLKIIYGLLHVEEGDIFWGNQEVLGPNYNLVPGEGYMKYLSQDFDLMPFTTVEENIAQHLSVFERETHQRRITELLDLIEMKSFAKVKVKKLSGGQQQRVALARVLAQEPEVLLLDEPFGHIDNFKRNSLRRNLFHHLKEKGITIITASHDPNDVLPFADRTLILKNGEIVANEQTKDLFANPPNYYTASLFGEVNEVPIGLLKSYAAIEKSVLVYPHELKTSDTSGVKTQVVRSYFNGGHYLNKGEAEGGTMLYFNTPNELKVGDTVFLNVSLETINRRLQIGKKTNT</sequence>
<gene>
    <name evidence="5" type="ORF">GTQ34_07555</name>
</gene>
<dbReference type="Gene3D" id="3.40.50.300">
    <property type="entry name" value="P-loop containing nucleotide triphosphate hydrolases"/>
    <property type="match status" value="1"/>
</dbReference>
<dbReference type="InterPro" id="IPR003439">
    <property type="entry name" value="ABC_transporter-like_ATP-bd"/>
</dbReference>
<evidence type="ECO:0000256" key="1">
    <source>
        <dbReference type="ARBA" id="ARBA00022448"/>
    </source>
</evidence>
<dbReference type="PROSITE" id="PS50893">
    <property type="entry name" value="ABC_TRANSPORTER_2"/>
    <property type="match status" value="1"/>
</dbReference>
<evidence type="ECO:0000256" key="3">
    <source>
        <dbReference type="ARBA" id="ARBA00022840"/>
    </source>
</evidence>
<comment type="caution">
    <text evidence="5">The sequence shown here is derived from an EMBL/GenBank/DDBJ whole genome shotgun (WGS) entry which is preliminary data.</text>
</comment>
<evidence type="ECO:0000256" key="2">
    <source>
        <dbReference type="ARBA" id="ARBA00022741"/>
    </source>
</evidence>
<dbReference type="SMART" id="SM00382">
    <property type="entry name" value="AAA"/>
    <property type="match status" value="1"/>
</dbReference>
<dbReference type="PANTHER" id="PTHR42781:SF4">
    <property type="entry name" value="SPERMIDINE_PUTRESCINE IMPORT ATP-BINDING PROTEIN POTA"/>
    <property type="match status" value="1"/>
</dbReference>
<dbReference type="Proteomes" id="UP000667650">
    <property type="component" value="Unassembled WGS sequence"/>
</dbReference>
<dbReference type="GO" id="GO:0016887">
    <property type="term" value="F:ATP hydrolysis activity"/>
    <property type="evidence" value="ECO:0007669"/>
    <property type="project" value="InterPro"/>
</dbReference>
<evidence type="ECO:0000313" key="6">
    <source>
        <dbReference type="Proteomes" id="UP000667650"/>
    </source>
</evidence>
<protein>
    <submittedName>
        <fullName evidence="5">ATP-binding cassette domain-containing protein</fullName>
    </submittedName>
</protein>
<organism evidence="5 6">
    <name type="scientific">Flagellimonas ochracea</name>
    <dbReference type="NCBI Taxonomy" id="2696472"/>
    <lineage>
        <taxon>Bacteria</taxon>
        <taxon>Pseudomonadati</taxon>
        <taxon>Bacteroidota</taxon>
        <taxon>Flavobacteriia</taxon>
        <taxon>Flavobacteriales</taxon>
        <taxon>Flavobacteriaceae</taxon>
        <taxon>Flagellimonas</taxon>
    </lineage>
</organism>
<evidence type="ECO:0000313" key="5">
    <source>
        <dbReference type="EMBL" id="NAY91768.1"/>
    </source>
</evidence>
<reference evidence="5" key="1">
    <citation type="submission" date="2020-01" db="EMBL/GenBank/DDBJ databases">
        <title>Muricauda ochracea sp. nov., isolated from a tidal flat of Garorim bay in Korea.</title>
        <authorList>
            <person name="Kim D."/>
            <person name="Yoo Y."/>
            <person name="Kim J.-J."/>
        </authorList>
    </citation>
    <scope>NUCLEOTIDE SEQUENCE</scope>
    <source>
        <strain evidence="5">JGD-17</strain>
    </source>
</reference>
<accession>A0A964TBE4</accession>
<evidence type="ECO:0000259" key="4">
    <source>
        <dbReference type="PROSITE" id="PS50893"/>
    </source>
</evidence>
<name>A0A964TBE4_9FLAO</name>
<keyword evidence="1" id="KW-0813">Transport</keyword>
<dbReference type="Pfam" id="PF00005">
    <property type="entry name" value="ABC_tran"/>
    <property type="match status" value="1"/>
</dbReference>
<dbReference type="PANTHER" id="PTHR42781">
    <property type="entry name" value="SPERMIDINE/PUTRESCINE IMPORT ATP-BINDING PROTEIN POTA"/>
    <property type="match status" value="1"/>
</dbReference>
<dbReference type="InterPro" id="IPR003593">
    <property type="entry name" value="AAA+_ATPase"/>
</dbReference>
<dbReference type="InterPro" id="IPR027417">
    <property type="entry name" value="P-loop_NTPase"/>
</dbReference>
<keyword evidence="6" id="KW-1185">Reference proteome</keyword>
<dbReference type="InterPro" id="IPR017871">
    <property type="entry name" value="ABC_transporter-like_CS"/>
</dbReference>
<keyword evidence="2" id="KW-0547">Nucleotide-binding</keyword>
<dbReference type="PROSITE" id="PS00211">
    <property type="entry name" value="ABC_TRANSPORTER_1"/>
    <property type="match status" value="1"/>
</dbReference>
<dbReference type="RefSeq" id="WP_166523171.1">
    <property type="nucleotide sequence ID" value="NZ_JAAABI010000002.1"/>
</dbReference>
<dbReference type="AlphaFoldDB" id="A0A964TBE4"/>
<feature type="domain" description="ABC transporter" evidence="4">
    <location>
        <begin position="4"/>
        <end position="236"/>
    </location>
</feature>
<dbReference type="SUPFAM" id="SSF52540">
    <property type="entry name" value="P-loop containing nucleoside triphosphate hydrolases"/>
    <property type="match status" value="1"/>
</dbReference>